<organism evidence="8 9">
    <name type="scientific">Salix purpurea</name>
    <name type="common">Purple osier willow</name>
    <dbReference type="NCBI Taxonomy" id="77065"/>
    <lineage>
        <taxon>Eukaryota</taxon>
        <taxon>Viridiplantae</taxon>
        <taxon>Streptophyta</taxon>
        <taxon>Embryophyta</taxon>
        <taxon>Tracheophyta</taxon>
        <taxon>Spermatophyta</taxon>
        <taxon>Magnoliopsida</taxon>
        <taxon>eudicotyledons</taxon>
        <taxon>Gunneridae</taxon>
        <taxon>Pentapetalae</taxon>
        <taxon>rosids</taxon>
        <taxon>fabids</taxon>
        <taxon>Malpighiales</taxon>
        <taxon>Salicaceae</taxon>
        <taxon>Saliceae</taxon>
        <taxon>Salix</taxon>
    </lineage>
</organism>
<comment type="caution">
    <text evidence="8">The sequence shown here is derived from an EMBL/GenBank/DDBJ whole genome shotgun (WGS) entry which is preliminary data.</text>
</comment>
<sequence>MNLQGDLVPMDEQLKNHRTIVSRITRMLGSKDSALKYLNKCIYTVDMGNDDYIMNYFMPQFYSTSRQYNVEQFAAALIQQYSEQLKGQHIHFMCCY</sequence>
<evidence type="ECO:0000256" key="1">
    <source>
        <dbReference type="ARBA" id="ARBA00004613"/>
    </source>
</evidence>
<proteinExistence type="inferred from homology"/>
<reference evidence="8" key="1">
    <citation type="submission" date="2022-11" db="EMBL/GenBank/DDBJ databases">
        <authorList>
            <person name="Hyden B.L."/>
            <person name="Feng K."/>
            <person name="Yates T."/>
            <person name="Jawdy S."/>
            <person name="Smart L.B."/>
            <person name="Muchero W."/>
        </authorList>
    </citation>
    <scope>NUCLEOTIDE SEQUENCE</scope>
    <source>
        <tissue evidence="8">Shoot tip</tissue>
    </source>
</reference>
<keyword evidence="3" id="KW-0964">Secreted</keyword>
<dbReference type="GO" id="GO:0005576">
    <property type="term" value="C:extracellular region"/>
    <property type="evidence" value="ECO:0007669"/>
    <property type="project" value="UniProtKB-SubCell"/>
</dbReference>
<dbReference type="PANTHER" id="PTHR45650:SF80">
    <property type="entry name" value="FINGER PROTEIN, PUTATIVE-RELATED"/>
    <property type="match status" value="1"/>
</dbReference>
<keyword evidence="5" id="KW-0378">Hydrolase</keyword>
<dbReference type="AlphaFoldDB" id="A0A9Q0UKD4"/>
<keyword evidence="4" id="KW-0732">Signal</keyword>
<gene>
    <name evidence="8" type="ORF">OIU79_002801</name>
</gene>
<evidence type="ECO:0000256" key="3">
    <source>
        <dbReference type="ARBA" id="ARBA00022525"/>
    </source>
</evidence>
<evidence type="ECO:0000256" key="5">
    <source>
        <dbReference type="ARBA" id="ARBA00022801"/>
    </source>
</evidence>
<keyword evidence="6" id="KW-0442">Lipid degradation</keyword>
<evidence type="ECO:0000313" key="9">
    <source>
        <dbReference type="Proteomes" id="UP001151532"/>
    </source>
</evidence>
<comment type="subcellular location">
    <subcellularLocation>
        <location evidence="1">Secreted</location>
    </subcellularLocation>
</comment>
<evidence type="ECO:0000256" key="4">
    <source>
        <dbReference type="ARBA" id="ARBA00022729"/>
    </source>
</evidence>
<accession>A0A9Q0UKD4</accession>
<dbReference type="GO" id="GO:0016787">
    <property type="term" value="F:hydrolase activity"/>
    <property type="evidence" value="ECO:0007669"/>
    <property type="project" value="UniProtKB-KW"/>
</dbReference>
<reference evidence="8" key="2">
    <citation type="journal article" date="2023" name="Int. J. Mol. Sci.">
        <title>De Novo Assembly and Annotation of 11 Diverse Shrub Willow (Salix) Genomes Reveals Novel Gene Organization in Sex-Linked Regions.</title>
        <authorList>
            <person name="Hyden B."/>
            <person name="Feng K."/>
            <person name="Yates T.B."/>
            <person name="Jawdy S."/>
            <person name="Cereghino C."/>
            <person name="Smart L.B."/>
            <person name="Muchero W."/>
        </authorList>
    </citation>
    <scope>NUCLEOTIDE SEQUENCE</scope>
    <source>
        <tissue evidence="8">Shoot tip</tissue>
    </source>
</reference>
<evidence type="ECO:0000256" key="7">
    <source>
        <dbReference type="ARBA" id="ARBA00023098"/>
    </source>
</evidence>
<evidence type="ECO:0000256" key="6">
    <source>
        <dbReference type="ARBA" id="ARBA00022963"/>
    </source>
</evidence>
<evidence type="ECO:0000256" key="2">
    <source>
        <dbReference type="ARBA" id="ARBA00008668"/>
    </source>
</evidence>
<keyword evidence="7" id="KW-0443">Lipid metabolism</keyword>
<dbReference type="InterPro" id="IPR036514">
    <property type="entry name" value="SGNH_hydro_sf"/>
</dbReference>
<keyword evidence="9" id="KW-1185">Reference proteome</keyword>
<dbReference type="Gene3D" id="3.40.50.1110">
    <property type="entry name" value="SGNH hydrolase"/>
    <property type="match status" value="1"/>
</dbReference>
<dbReference type="EMBL" id="JAPFFK010000012">
    <property type="protein sequence ID" value="KAJ6731553.1"/>
    <property type="molecule type" value="Genomic_DNA"/>
</dbReference>
<dbReference type="Proteomes" id="UP001151532">
    <property type="component" value="Chromosome 18"/>
</dbReference>
<protein>
    <submittedName>
        <fullName evidence="8">Uncharacterized protein</fullName>
    </submittedName>
</protein>
<dbReference type="OrthoDB" id="1600564at2759"/>
<dbReference type="InterPro" id="IPR051238">
    <property type="entry name" value="GDSL_esterase/lipase"/>
</dbReference>
<comment type="similarity">
    <text evidence="2">Belongs to the 'GDSL' lipolytic enzyme family.</text>
</comment>
<dbReference type="PANTHER" id="PTHR45650">
    <property type="entry name" value="GDSL-LIKE LIPASE/ACYLHYDROLASE-RELATED"/>
    <property type="match status" value="1"/>
</dbReference>
<name>A0A9Q0UKD4_SALPP</name>
<evidence type="ECO:0000313" key="8">
    <source>
        <dbReference type="EMBL" id="KAJ6731553.1"/>
    </source>
</evidence>
<dbReference type="GO" id="GO:0016042">
    <property type="term" value="P:lipid catabolic process"/>
    <property type="evidence" value="ECO:0007669"/>
    <property type="project" value="UniProtKB-KW"/>
</dbReference>